<dbReference type="GO" id="GO:0004020">
    <property type="term" value="F:adenylylsulfate kinase activity"/>
    <property type="evidence" value="ECO:0007669"/>
    <property type="project" value="UniProtKB-UniRule"/>
</dbReference>
<dbReference type="InterPro" id="IPR002891">
    <property type="entry name" value="APS"/>
</dbReference>
<comment type="similarity">
    <text evidence="5 6">Belongs to the APS kinase family.</text>
</comment>
<evidence type="ECO:0000256" key="6">
    <source>
        <dbReference type="RuleBase" id="RU004347"/>
    </source>
</evidence>
<evidence type="ECO:0000313" key="8">
    <source>
        <dbReference type="EMBL" id="AIG97108.1"/>
    </source>
</evidence>
<dbReference type="InterPro" id="IPR050512">
    <property type="entry name" value="Sulf_AdTrans/APS_kinase"/>
</dbReference>
<dbReference type="Gene3D" id="3.40.50.300">
    <property type="entry name" value="P-loop containing nucleotide triphosphate hydrolases"/>
    <property type="match status" value="1"/>
</dbReference>
<evidence type="ECO:0000256" key="1">
    <source>
        <dbReference type="ARBA" id="ARBA00012121"/>
    </source>
</evidence>
<accession>A0A075WHU1</accession>
<evidence type="ECO:0000256" key="2">
    <source>
        <dbReference type="ARBA" id="ARBA00022679"/>
    </source>
</evidence>
<dbReference type="GO" id="GO:0005524">
    <property type="term" value="F:ATP binding"/>
    <property type="evidence" value="ECO:0007669"/>
    <property type="project" value="UniProtKB-UniRule"/>
</dbReference>
<dbReference type="GO" id="GO:0019379">
    <property type="term" value="P:sulfate assimilation, phosphoadenylyl sulfate reduction by phosphoadenylyl-sulfate reductase (thioredoxin)"/>
    <property type="evidence" value="ECO:0007669"/>
    <property type="project" value="TreeGrafter"/>
</dbReference>
<dbReference type="GO" id="GO:0010134">
    <property type="term" value="P:sulfate assimilation via adenylyl sulfate reduction"/>
    <property type="evidence" value="ECO:0007669"/>
    <property type="project" value="TreeGrafter"/>
</dbReference>
<feature type="domain" description="APS kinase" evidence="7">
    <location>
        <begin position="2"/>
        <end position="149"/>
    </location>
</feature>
<dbReference type="InterPro" id="IPR059117">
    <property type="entry name" value="APS_kinase_dom"/>
</dbReference>
<dbReference type="Proteomes" id="UP000028501">
    <property type="component" value="Chromosome"/>
</dbReference>
<keyword evidence="4 5" id="KW-0067">ATP-binding</keyword>
<protein>
    <recommendedName>
        <fullName evidence="1 5">Adenylyl-sulfate kinase</fullName>
        <ecNumber evidence="1 5">2.7.1.25</ecNumber>
    </recommendedName>
    <alternativeName>
        <fullName evidence="5">APS kinase</fullName>
    </alternativeName>
    <alternativeName>
        <fullName evidence="5">ATP adenosine-5'-phosphosulfate 3'-phosphotransferase</fullName>
    </alternativeName>
    <alternativeName>
        <fullName evidence="5">Adenosine-5'-phosphosulfate kinase</fullName>
    </alternativeName>
</protein>
<keyword evidence="3 5" id="KW-0547">Nucleotide-binding</keyword>
<dbReference type="UniPathway" id="UPA00140">
    <property type="reaction ID" value="UER00205"/>
</dbReference>
<evidence type="ECO:0000313" key="9">
    <source>
        <dbReference type="Proteomes" id="UP000028501"/>
    </source>
</evidence>
<dbReference type="NCBIfam" id="TIGR00455">
    <property type="entry name" value="apsK"/>
    <property type="match status" value="1"/>
</dbReference>
<dbReference type="Pfam" id="PF01583">
    <property type="entry name" value="APS_kinase"/>
    <property type="match status" value="1"/>
</dbReference>
<sequence length="172" mass="19805">MSFVIWITGPSGAGKTTLANALYKKLESMGYRVELLDGDGVRRKLYPNLGFSEEERWMHNRVVVEMARRLSRNGIITIVSVVSPYRAWREYARKEIEKFVEVYPRCPLEVRMKRDPKGLYSKALRGEIKGLTGLDGEYEEPENPEVVVDTDKMTVEEEVEAVLKKLMELGYL</sequence>
<dbReference type="RefSeq" id="WP_048094879.1">
    <property type="nucleotide sequence ID" value="NZ_CP006577.1"/>
</dbReference>
<dbReference type="AlphaFoldDB" id="A0A075WHU1"/>
<evidence type="ECO:0000259" key="7">
    <source>
        <dbReference type="Pfam" id="PF01583"/>
    </source>
</evidence>
<comment type="pathway">
    <text evidence="5 6">Sulfur metabolism; hydrogen sulfide biosynthesis; sulfite from sulfate: step 2/3.</text>
</comment>
<dbReference type="EMBL" id="CP006577">
    <property type="protein sequence ID" value="AIG97108.1"/>
    <property type="molecule type" value="Genomic_DNA"/>
</dbReference>
<evidence type="ECO:0000256" key="4">
    <source>
        <dbReference type="ARBA" id="ARBA00022840"/>
    </source>
</evidence>
<dbReference type="EC" id="2.7.1.25" evidence="1 5"/>
<evidence type="ECO:0000256" key="3">
    <source>
        <dbReference type="ARBA" id="ARBA00022741"/>
    </source>
</evidence>
<reference evidence="8 9" key="1">
    <citation type="submission" date="2013-07" db="EMBL/GenBank/DDBJ databases">
        <title>Genome of Archaeoglobus fulgidus.</title>
        <authorList>
            <person name="Fiebig A."/>
            <person name="Birkeland N.-K."/>
        </authorList>
    </citation>
    <scope>NUCLEOTIDE SEQUENCE [LARGE SCALE GENOMIC DNA]</scope>
    <source>
        <strain evidence="8 9">DSM 8774</strain>
    </source>
</reference>
<keyword evidence="2 5" id="KW-0808">Transferase</keyword>
<dbReference type="GO" id="GO:0070814">
    <property type="term" value="P:hydrogen sulfide biosynthetic process"/>
    <property type="evidence" value="ECO:0007669"/>
    <property type="project" value="UniProtKB-UniRule"/>
</dbReference>
<dbReference type="NCBIfam" id="NF004041">
    <property type="entry name" value="PRK05541.1"/>
    <property type="match status" value="1"/>
</dbReference>
<dbReference type="GO" id="GO:0005737">
    <property type="term" value="C:cytoplasm"/>
    <property type="evidence" value="ECO:0007669"/>
    <property type="project" value="TreeGrafter"/>
</dbReference>
<dbReference type="HAMAP" id="MF_00065">
    <property type="entry name" value="Adenylyl_sulf_kinase"/>
    <property type="match status" value="1"/>
</dbReference>
<dbReference type="GeneID" id="24793823"/>
<gene>
    <name evidence="5" type="primary">cysC</name>
    <name evidence="8" type="ORF">AFULGI_00002820</name>
</gene>
<dbReference type="CDD" id="cd02027">
    <property type="entry name" value="APSK"/>
    <property type="match status" value="1"/>
</dbReference>
<dbReference type="PANTHER" id="PTHR42700:SF1">
    <property type="entry name" value="SULFATE ADENYLYLTRANSFERASE"/>
    <property type="match status" value="1"/>
</dbReference>
<dbReference type="GO" id="GO:0004781">
    <property type="term" value="F:sulfate adenylyltransferase (ATP) activity"/>
    <property type="evidence" value="ECO:0007669"/>
    <property type="project" value="TreeGrafter"/>
</dbReference>
<dbReference type="InterPro" id="IPR027417">
    <property type="entry name" value="P-loop_NTPase"/>
</dbReference>
<dbReference type="SMR" id="A0A075WHU1"/>
<dbReference type="KEGG" id="afg:AFULGI_00002820"/>
<dbReference type="PANTHER" id="PTHR42700">
    <property type="entry name" value="SULFATE ADENYLYLTRANSFERASE"/>
    <property type="match status" value="1"/>
</dbReference>
<feature type="binding site" evidence="5">
    <location>
        <begin position="9"/>
        <end position="16"/>
    </location>
    <ligand>
        <name>ATP</name>
        <dbReference type="ChEBI" id="CHEBI:30616"/>
    </ligand>
</feature>
<name>A0A075WHU1_ARCFL</name>
<feature type="active site" description="Phosphoserine intermediate" evidence="5">
    <location>
        <position position="83"/>
    </location>
</feature>
<evidence type="ECO:0000256" key="5">
    <source>
        <dbReference type="HAMAP-Rule" id="MF_00065"/>
    </source>
</evidence>
<keyword evidence="5 6" id="KW-0418">Kinase</keyword>
<proteinExistence type="inferred from homology"/>
<organism evidence="8 9">
    <name type="scientific">Archaeoglobus fulgidus DSM 8774</name>
    <dbReference type="NCBI Taxonomy" id="1344584"/>
    <lineage>
        <taxon>Archaea</taxon>
        <taxon>Methanobacteriati</taxon>
        <taxon>Methanobacteriota</taxon>
        <taxon>Archaeoglobi</taxon>
        <taxon>Archaeoglobales</taxon>
        <taxon>Archaeoglobaceae</taxon>
        <taxon>Archaeoglobus</taxon>
    </lineage>
</organism>
<keyword evidence="5" id="KW-0597">Phosphoprotein</keyword>
<comment type="function">
    <text evidence="5 6">Catalyzes the synthesis of activated sulfate.</text>
</comment>
<dbReference type="SUPFAM" id="SSF52540">
    <property type="entry name" value="P-loop containing nucleoside triphosphate hydrolases"/>
    <property type="match status" value="1"/>
</dbReference>
<comment type="catalytic activity">
    <reaction evidence="5 6">
        <text>adenosine 5'-phosphosulfate + ATP = 3'-phosphoadenylyl sulfate + ADP + H(+)</text>
        <dbReference type="Rhea" id="RHEA:24152"/>
        <dbReference type="ChEBI" id="CHEBI:15378"/>
        <dbReference type="ChEBI" id="CHEBI:30616"/>
        <dbReference type="ChEBI" id="CHEBI:58243"/>
        <dbReference type="ChEBI" id="CHEBI:58339"/>
        <dbReference type="ChEBI" id="CHEBI:456216"/>
        <dbReference type="EC" id="2.7.1.25"/>
    </reaction>
</comment>
<dbReference type="NCBIfam" id="NF003013">
    <property type="entry name" value="PRK03846.1"/>
    <property type="match status" value="1"/>
</dbReference>
<dbReference type="HOGENOM" id="CLU_046932_2_3_2"/>